<accession>A0A558ISM4</accession>
<sequence length="102" mass="11469">MALDLTARIQQRKPDPRWKRPPRFIAGGECINCQECVRRCPAAFAAIVVLDHGPVIIPELCSGCPQCVKACPMDCIYEDLEGQRNGTPEGLWKKVEQREEAF</sequence>
<reference evidence="5 6" key="1">
    <citation type="submission" date="2019-07" db="EMBL/GenBank/DDBJ databases">
        <title>Draft genome of C. aurimucosum strain 15-4290.</title>
        <authorList>
            <person name="Pacheco L.G.C."/>
            <person name="Aguiar E.R.G.R."/>
            <person name="Navas J."/>
            <person name="Santos C.S."/>
            <person name="Rocha D.J.P.G."/>
        </authorList>
    </citation>
    <scope>NUCLEOTIDE SEQUENCE [LARGE SCALE GENOMIC DNA]</scope>
    <source>
        <strain evidence="5 6">15-4290</strain>
    </source>
</reference>
<dbReference type="SUPFAM" id="SSF54862">
    <property type="entry name" value="4Fe-4S ferredoxins"/>
    <property type="match status" value="1"/>
</dbReference>
<dbReference type="GO" id="GO:0051536">
    <property type="term" value="F:iron-sulfur cluster binding"/>
    <property type="evidence" value="ECO:0007669"/>
    <property type="project" value="UniProtKB-KW"/>
</dbReference>
<dbReference type="InterPro" id="IPR017900">
    <property type="entry name" value="4Fe4S_Fe_S_CS"/>
</dbReference>
<dbReference type="Gene3D" id="3.30.70.20">
    <property type="match status" value="1"/>
</dbReference>
<dbReference type="EMBL" id="VMTX01000006">
    <property type="protein sequence ID" value="TVU84405.1"/>
    <property type="molecule type" value="Genomic_DNA"/>
</dbReference>
<dbReference type="AlphaFoldDB" id="A0A558ISM4"/>
<evidence type="ECO:0000256" key="2">
    <source>
        <dbReference type="ARBA" id="ARBA00023004"/>
    </source>
</evidence>
<feature type="domain" description="4Fe-4S ferredoxin-type" evidence="4">
    <location>
        <begin position="20"/>
        <end position="51"/>
    </location>
</feature>
<dbReference type="RefSeq" id="WP_154762407.1">
    <property type="nucleotide sequence ID" value="NZ_VMTX01000006.1"/>
</dbReference>
<evidence type="ECO:0000313" key="6">
    <source>
        <dbReference type="Proteomes" id="UP000320648"/>
    </source>
</evidence>
<protein>
    <submittedName>
        <fullName evidence="5">4Fe-4S ferredoxin</fullName>
    </submittedName>
</protein>
<organism evidence="5 6">
    <name type="scientific">Corynebacterium aurimucosum</name>
    <dbReference type="NCBI Taxonomy" id="169292"/>
    <lineage>
        <taxon>Bacteria</taxon>
        <taxon>Bacillati</taxon>
        <taxon>Actinomycetota</taxon>
        <taxon>Actinomycetes</taxon>
        <taxon>Mycobacteriales</taxon>
        <taxon>Corynebacteriaceae</taxon>
        <taxon>Corynebacterium</taxon>
    </lineage>
</organism>
<evidence type="ECO:0000256" key="3">
    <source>
        <dbReference type="ARBA" id="ARBA00023014"/>
    </source>
</evidence>
<proteinExistence type="predicted"/>
<keyword evidence="1" id="KW-0479">Metal-binding</keyword>
<dbReference type="PROSITE" id="PS00198">
    <property type="entry name" value="4FE4S_FER_1"/>
    <property type="match status" value="2"/>
</dbReference>
<keyword evidence="3" id="KW-0411">Iron-sulfur</keyword>
<keyword evidence="2" id="KW-0408">Iron</keyword>
<dbReference type="GO" id="GO:0046872">
    <property type="term" value="F:metal ion binding"/>
    <property type="evidence" value="ECO:0007669"/>
    <property type="project" value="UniProtKB-KW"/>
</dbReference>
<comment type="caution">
    <text evidence="5">The sequence shown here is derived from an EMBL/GenBank/DDBJ whole genome shotgun (WGS) entry which is preliminary data.</text>
</comment>
<dbReference type="InterPro" id="IPR017896">
    <property type="entry name" value="4Fe4S_Fe-S-bd"/>
</dbReference>
<evidence type="ECO:0000313" key="5">
    <source>
        <dbReference type="EMBL" id="TVU84405.1"/>
    </source>
</evidence>
<evidence type="ECO:0000259" key="4">
    <source>
        <dbReference type="PROSITE" id="PS51379"/>
    </source>
</evidence>
<dbReference type="PROSITE" id="PS51379">
    <property type="entry name" value="4FE4S_FER_2"/>
    <property type="match status" value="2"/>
</dbReference>
<dbReference type="Pfam" id="PF14697">
    <property type="entry name" value="Fer4_21"/>
    <property type="match status" value="1"/>
</dbReference>
<gene>
    <name evidence="5" type="ORF">FQN05_05595</name>
</gene>
<feature type="domain" description="4Fe-4S ferredoxin-type" evidence="4">
    <location>
        <begin position="52"/>
        <end position="81"/>
    </location>
</feature>
<name>A0A558ISM4_9CORY</name>
<dbReference type="Proteomes" id="UP000320648">
    <property type="component" value="Unassembled WGS sequence"/>
</dbReference>
<evidence type="ECO:0000256" key="1">
    <source>
        <dbReference type="ARBA" id="ARBA00022723"/>
    </source>
</evidence>